<evidence type="ECO:0000256" key="8">
    <source>
        <dbReference type="ARBA" id="ARBA00023136"/>
    </source>
</evidence>
<dbReference type="PANTHER" id="PTHR22777">
    <property type="entry name" value="HEMOLYSIN-RELATED"/>
    <property type="match status" value="1"/>
</dbReference>
<evidence type="ECO:0000256" key="9">
    <source>
        <dbReference type="SAM" id="Phobius"/>
    </source>
</evidence>
<gene>
    <name evidence="12" type="ORF">METZ01_LOCUS215956</name>
</gene>
<dbReference type="PROSITE" id="PS51846">
    <property type="entry name" value="CNNM"/>
    <property type="match status" value="1"/>
</dbReference>
<comment type="similarity">
    <text evidence="2">Belongs to the UPF0053 family.</text>
</comment>
<dbReference type="Gene3D" id="3.10.580.10">
    <property type="entry name" value="CBS-domain"/>
    <property type="match status" value="1"/>
</dbReference>
<dbReference type="InterPro" id="IPR000644">
    <property type="entry name" value="CBS_dom"/>
</dbReference>
<dbReference type="PROSITE" id="PS51371">
    <property type="entry name" value="CBS"/>
    <property type="match status" value="2"/>
</dbReference>
<evidence type="ECO:0000256" key="1">
    <source>
        <dbReference type="ARBA" id="ARBA00004651"/>
    </source>
</evidence>
<dbReference type="PANTHER" id="PTHR22777:SF32">
    <property type="entry name" value="UPF0053 INNER MEMBRANE PROTEIN YFJD"/>
    <property type="match status" value="1"/>
</dbReference>
<comment type="subcellular location">
    <subcellularLocation>
        <location evidence="1">Cell membrane</location>
        <topology evidence="1">Multi-pass membrane protein</topology>
    </subcellularLocation>
</comment>
<evidence type="ECO:0000256" key="5">
    <source>
        <dbReference type="ARBA" id="ARBA00022737"/>
    </source>
</evidence>
<proteinExistence type="inferred from homology"/>
<evidence type="ECO:0000256" key="7">
    <source>
        <dbReference type="ARBA" id="ARBA00023122"/>
    </source>
</evidence>
<organism evidence="12">
    <name type="scientific">marine metagenome</name>
    <dbReference type="NCBI Taxonomy" id="408172"/>
    <lineage>
        <taxon>unclassified sequences</taxon>
        <taxon>metagenomes</taxon>
        <taxon>ecological metagenomes</taxon>
    </lineage>
</organism>
<dbReference type="InterPro" id="IPR046342">
    <property type="entry name" value="CBS_dom_sf"/>
</dbReference>
<dbReference type="InterPro" id="IPR002550">
    <property type="entry name" value="CNNM"/>
</dbReference>
<evidence type="ECO:0000259" key="11">
    <source>
        <dbReference type="PROSITE" id="PS51846"/>
    </source>
</evidence>
<dbReference type="InterPro" id="IPR044751">
    <property type="entry name" value="Ion_transp-like_CBS"/>
</dbReference>
<feature type="transmembrane region" description="Helical" evidence="9">
    <location>
        <begin position="61"/>
        <end position="85"/>
    </location>
</feature>
<evidence type="ECO:0000256" key="4">
    <source>
        <dbReference type="ARBA" id="ARBA00022692"/>
    </source>
</evidence>
<evidence type="ECO:0000256" key="2">
    <source>
        <dbReference type="ARBA" id="ARBA00006337"/>
    </source>
</evidence>
<dbReference type="SUPFAM" id="SSF54631">
    <property type="entry name" value="CBS-domain pair"/>
    <property type="match status" value="1"/>
</dbReference>
<reference evidence="12" key="1">
    <citation type="submission" date="2018-05" db="EMBL/GenBank/DDBJ databases">
        <authorList>
            <person name="Lanie J.A."/>
            <person name="Ng W.-L."/>
            <person name="Kazmierczak K.M."/>
            <person name="Andrzejewski T.M."/>
            <person name="Davidsen T.M."/>
            <person name="Wayne K.J."/>
            <person name="Tettelin H."/>
            <person name="Glass J.I."/>
            <person name="Rusch D."/>
            <person name="Podicherti R."/>
            <person name="Tsui H.-C.T."/>
            <person name="Winkler M.E."/>
        </authorList>
    </citation>
    <scope>NUCLEOTIDE SEQUENCE</scope>
</reference>
<feature type="transmembrane region" description="Helical" evidence="9">
    <location>
        <begin position="131"/>
        <end position="158"/>
    </location>
</feature>
<dbReference type="Pfam" id="PF01595">
    <property type="entry name" value="CNNM"/>
    <property type="match status" value="1"/>
</dbReference>
<dbReference type="Pfam" id="PF00571">
    <property type="entry name" value="CBS"/>
    <property type="match status" value="2"/>
</dbReference>
<name>A0A382FKF6_9ZZZZ</name>
<evidence type="ECO:0000256" key="6">
    <source>
        <dbReference type="ARBA" id="ARBA00022989"/>
    </source>
</evidence>
<keyword evidence="8 9" id="KW-0472">Membrane</keyword>
<feature type="non-terminal residue" evidence="12">
    <location>
        <position position="376"/>
    </location>
</feature>
<keyword evidence="6 9" id="KW-1133">Transmembrane helix</keyword>
<feature type="transmembrane region" description="Helical" evidence="9">
    <location>
        <begin position="92"/>
        <end position="111"/>
    </location>
</feature>
<feature type="domain" description="CBS" evidence="10">
    <location>
        <begin position="275"/>
        <end position="338"/>
    </location>
</feature>
<keyword evidence="4 9" id="KW-0812">Transmembrane</keyword>
<protein>
    <recommendedName>
        <fullName evidence="13">CNNM transmembrane domain-containing protein</fullName>
    </recommendedName>
</protein>
<dbReference type="AlphaFoldDB" id="A0A382FKF6"/>
<keyword evidence="7" id="KW-0129">CBS domain</keyword>
<evidence type="ECO:0008006" key="13">
    <source>
        <dbReference type="Google" id="ProtNLM"/>
    </source>
</evidence>
<dbReference type="CDD" id="cd04590">
    <property type="entry name" value="CBS_pair_CorC_HlyC_assoc"/>
    <property type="match status" value="1"/>
</dbReference>
<evidence type="ECO:0000313" key="12">
    <source>
        <dbReference type="EMBL" id="SVB63102.1"/>
    </source>
</evidence>
<keyword evidence="5" id="KW-0677">Repeat</keyword>
<accession>A0A382FKF6</accession>
<evidence type="ECO:0000259" key="10">
    <source>
        <dbReference type="PROSITE" id="PS51371"/>
    </source>
</evidence>
<dbReference type="FunFam" id="3.10.580.10:FF:000002">
    <property type="entry name" value="Magnesium/cobalt efflux protein CorC"/>
    <property type="match status" value="1"/>
</dbReference>
<keyword evidence="3" id="KW-1003">Cell membrane</keyword>
<dbReference type="EMBL" id="UINC01050305">
    <property type="protein sequence ID" value="SVB63102.1"/>
    <property type="molecule type" value="Genomic_DNA"/>
</dbReference>
<sequence length="376" mass="41877">MFFEITILFIAILILLVLSAFFSGSETALTASTRSRLTGLGMKGKKNSKVAIELLNKKESLIGAILLGNNLVNILASALATSLLIKLFGNTGVAYAVIIMTILIVIFSEILPKTYAIANAEKLALLVSPIIKPLVFILAPITWIMEKIVFSILSFIGIRHDRNSRSLSVEDEIRGTVNLHHKEGRLFKLDKDMVTGILDLSEITVEDVMVHRSNIFMVNIDDDPKKIIFQVTDSPHTRIPVCKDNNENIIGLIHAKNLLKMLNQKNGNEISREDIKSSLIKTWFVPETTSLKDQLQMHLRRKIKLAMVVDEYGALKGMISLEDIIEEIVGDISDEHDIDLSDIIRGKDGSLTVNGSTEIRNINRNFHSSFPSFISS</sequence>
<dbReference type="GO" id="GO:0005886">
    <property type="term" value="C:plasma membrane"/>
    <property type="evidence" value="ECO:0007669"/>
    <property type="project" value="UniProtKB-SubCell"/>
</dbReference>
<evidence type="ECO:0000256" key="3">
    <source>
        <dbReference type="ARBA" id="ARBA00022475"/>
    </source>
</evidence>
<feature type="domain" description="CNNM transmembrane" evidence="11">
    <location>
        <begin position="1"/>
        <end position="190"/>
    </location>
</feature>
<feature type="domain" description="CBS" evidence="10">
    <location>
        <begin position="209"/>
        <end position="270"/>
    </location>
</feature>